<evidence type="ECO:0000313" key="4">
    <source>
        <dbReference type="Proteomes" id="UP000467840"/>
    </source>
</evidence>
<accession>A0A6A6MX52</accession>
<dbReference type="PANTHER" id="PTHR24121:SF16">
    <property type="entry name" value="NON-SPECIFIC SERINE_THREONINE PROTEIN KINASE"/>
    <property type="match status" value="1"/>
</dbReference>
<organism evidence="3 4">
    <name type="scientific">Hevea brasiliensis</name>
    <name type="common">Para rubber tree</name>
    <name type="synonym">Siphonia brasiliensis</name>
    <dbReference type="NCBI Taxonomy" id="3981"/>
    <lineage>
        <taxon>Eukaryota</taxon>
        <taxon>Viridiplantae</taxon>
        <taxon>Streptophyta</taxon>
        <taxon>Embryophyta</taxon>
        <taxon>Tracheophyta</taxon>
        <taxon>Spermatophyta</taxon>
        <taxon>Magnoliopsida</taxon>
        <taxon>eudicotyledons</taxon>
        <taxon>Gunneridae</taxon>
        <taxon>Pentapetalae</taxon>
        <taxon>rosids</taxon>
        <taxon>fabids</taxon>
        <taxon>Malpighiales</taxon>
        <taxon>Euphorbiaceae</taxon>
        <taxon>Crotonoideae</taxon>
        <taxon>Micrandreae</taxon>
        <taxon>Hevea</taxon>
    </lineage>
</organism>
<evidence type="ECO:0000259" key="2">
    <source>
        <dbReference type="Pfam" id="PF13961"/>
    </source>
</evidence>
<evidence type="ECO:0000256" key="1">
    <source>
        <dbReference type="PROSITE-ProRule" id="PRU00023"/>
    </source>
</evidence>
<keyword evidence="1" id="KW-0040">ANK repeat</keyword>
<evidence type="ECO:0000313" key="3">
    <source>
        <dbReference type="EMBL" id="KAF2318361.1"/>
    </source>
</evidence>
<gene>
    <name evidence="3" type="ORF">GH714_005985</name>
</gene>
<sequence>MAANTVPESLDGLNYANWSVCMKNYLLANDLWDIVEATTEAPSPEEAEAEYKAWIKKNAAALHAIQNHACRIYFPRLRKSVQQGFVGTLAKMHEVLQDRGSCLCSISSLHKAIESGDLNSVRDFLHFHPNAVNKKLTDSGRTALHLATLTGKLKMVEELVELLSEEDLQVLDNNHETALMLAAGVGATRIAECMIKKNSKLVTVPGKMISQS</sequence>
<proteinExistence type="predicted"/>
<dbReference type="InterPro" id="IPR025314">
    <property type="entry name" value="DUF4219"/>
</dbReference>
<feature type="repeat" description="ANK" evidence="1">
    <location>
        <begin position="139"/>
        <end position="161"/>
    </location>
</feature>
<dbReference type="InterPro" id="IPR002110">
    <property type="entry name" value="Ankyrin_rpt"/>
</dbReference>
<feature type="domain" description="DUF4219" evidence="2">
    <location>
        <begin position="10"/>
        <end position="36"/>
    </location>
</feature>
<dbReference type="Pfam" id="PF12796">
    <property type="entry name" value="Ank_2"/>
    <property type="match status" value="1"/>
</dbReference>
<dbReference type="PANTHER" id="PTHR24121">
    <property type="entry name" value="NO MECHANORECEPTOR POTENTIAL C, ISOFORM D-RELATED"/>
    <property type="match status" value="1"/>
</dbReference>
<dbReference type="Pfam" id="PF13961">
    <property type="entry name" value="DUF4219"/>
    <property type="match status" value="1"/>
</dbReference>
<dbReference type="EMBL" id="JAAGAX010000003">
    <property type="protein sequence ID" value="KAF2318361.1"/>
    <property type="molecule type" value="Genomic_DNA"/>
</dbReference>
<dbReference type="Proteomes" id="UP000467840">
    <property type="component" value="Chromosome 10"/>
</dbReference>
<dbReference type="Gene3D" id="1.25.40.20">
    <property type="entry name" value="Ankyrin repeat-containing domain"/>
    <property type="match status" value="1"/>
</dbReference>
<dbReference type="PROSITE" id="PS50297">
    <property type="entry name" value="ANK_REP_REGION"/>
    <property type="match status" value="1"/>
</dbReference>
<keyword evidence="4" id="KW-1185">Reference proteome</keyword>
<dbReference type="AlphaFoldDB" id="A0A6A6MX52"/>
<dbReference type="PROSITE" id="PS50088">
    <property type="entry name" value="ANK_REPEAT"/>
    <property type="match status" value="1"/>
</dbReference>
<dbReference type="InterPro" id="IPR036770">
    <property type="entry name" value="Ankyrin_rpt-contain_sf"/>
</dbReference>
<protein>
    <recommendedName>
        <fullName evidence="2">DUF4219 domain-containing protein</fullName>
    </recommendedName>
</protein>
<dbReference type="SUPFAM" id="SSF48403">
    <property type="entry name" value="Ankyrin repeat"/>
    <property type="match status" value="1"/>
</dbReference>
<comment type="caution">
    <text evidence="3">The sequence shown here is derived from an EMBL/GenBank/DDBJ whole genome shotgun (WGS) entry which is preliminary data.</text>
</comment>
<reference evidence="3 4" key="1">
    <citation type="journal article" date="2020" name="Mol. Plant">
        <title>The Chromosome-Based Rubber Tree Genome Provides New Insights into Spurge Genome Evolution and Rubber Biosynthesis.</title>
        <authorList>
            <person name="Liu J."/>
            <person name="Shi C."/>
            <person name="Shi C.C."/>
            <person name="Li W."/>
            <person name="Zhang Q.J."/>
            <person name="Zhang Y."/>
            <person name="Li K."/>
            <person name="Lu H.F."/>
            <person name="Shi C."/>
            <person name="Zhu S.T."/>
            <person name="Xiao Z.Y."/>
            <person name="Nan H."/>
            <person name="Yue Y."/>
            <person name="Zhu X.G."/>
            <person name="Wu Y."/>
            <person name="Hong X.N."/>
            <person name="Fan G.Y."/>
            <person name="Tong Y."/>
            <person name="Zhang D."/>
            <person name="Mao C.L."/>
            <person name="Liu Y.L."/>
            <person name="Hao S.J."/>
            <person name="Liu W.Q."/>
            <person name="Lv M.Q."/>
            <person name="Zhang H.B."/>
            <person name="Liu Y."/>
            <person name="Hu-Tang G.R."/>
            <person name="Wang J.P."/>
            <person name="Wang J.H."/>
            <person name="Sun Y.H."/>
            <person name="Ni S.B."/>
            <person name="Chen W.B."/>
            <person name="Zhang X.C."/>
            <person name="Jiao Y.N."/>
            <person name="Eichler E.E."/>
            <person name="Li G.H."/>
            <person name="Liu X."/>
            <person name="Gao L.Z."/>
        </authorList>
    </citation>
    <scope>NUCLEOTIDE SEQUENCE [LARGE SCALE GENOMIC DNA]</scope>
    <source>
        <strain evidence="4">cv. GT1</strain>
        <tissue evidence="3">Leaf</tissue>
    </source>
</reference>
<dbReference type="SMART" id="SM00248">
    <property type="entry name" value="ANK"/>
    <property type="match status" value="3"/>
</dbReference>
<name>A0A6A6MX52_HEVBR</name>